<keyword evidence="2" id="KW-1185">Reference proteome</keyword>
<dbReference type="OrthoDB" id="9082843at2"/>
<dbReference type="InterPro" id="IPR029033">
    <property type="entry name" value="His_PPase_superfam"/>
</dbReference>
<proteinExistence type="predicted"/>
<name>A0A3S0WQR2_9GAMM</name>
<organism evidence="1 2">
    <name type="scientific">Legionella septentrionalis</name>
    <dbReference type="NCBI Taxonomy" id="2498109"/>
    <lineage>
        <taxon>Bacteria</taxon>
        <taxon>Pseudomonadati</taxon>
        <taxon>Pseudomonadota</taxon>
        <taxon>Gammaproteobacteria</taxon>
        <taxon>Legionellales</taxon>
        <taxon>Legionellaceae</taxon>
        <taxon>Legionella</taxon>
    </lineage>
</organism>
<dbReference type="PANTHER" id="PTHR48100">
    <property type="entry name" value="BROAD-SPECIFICITY PHOSPHATASE YOR283W-RELATED"/>
    <property type="match status" value="1"/>
</dbReference>
<dbReference type="GO" id="GO:0016791">
    <property type="term" value="F:phosphatase activity"/>
    <property type="evidence" value="ECO:0007669"/>
    <property type="project" value="TreeGrafter"/>
</dbReference>
<protein>
    <submittedName>
        <fullName evidence="1">Phosphoglycerate mutase family protein</fullName>
    </submittedName>
</protein>
<dbReference type="Proteomes" id="UP000288012">
    <property type="component" value="Unassembled WGS sequence"/>
</dbReference>
<dbReference type="InterPro" id="IPR050275">
    <property type="entry name" value="PGM_Phosphatase"/>
</dbReference>
<dbReference type="PROSITE" id="PS00175">
    <property type="entry name" value="PG_MUTASE"/>
    <property type="match status" value="1"/>
</dbReference>
<dbReference type="Pfam" id="PF00300">
    <property type="entry name" value="His_Phos_1"/>
    <property type="match status" value="1"/>
</dbReference>
<sequence>MPDLNLWLIRHGETEVNSGTWSKTPNETCLTARGIEQARKSAAQILRQPDLFIVSPVIRAQQTSEFFTQKWPKTPTINLPIQEFAYLSSQRLGELSQAEIQANIKEYWQKCDPLFCDGKDAESFADFLKRVFAFYQAVLKMRGFVIAIGHGQFFKAFQLGLTHSFTPDANWMRLFRKLETLNPIMNGEIIKLDL</sequence>
<reference evidence="1 2" key="1">
    <citation type="submission" date="2018-12" db="EMBL/GenBank/DDBJ databases">
        <title>Legionella sp,whole genome shotgun sequence.</title>
        <authorList>
            <person name="Wu H."/>
        </authorList>
    </citation>
    <scope>NUCLEOTIDE SEQUENCE [LARGE SCALE GENOMIC DNA]</scope>
    <source>
        <strain evidence="2">km714</strain>
    </source>
</reference>
<dbReference type="SMART" id="SM00855">
    <property type="entry name" value="PGAM"/>
    <property type="match status" value="1"/>
</dbReference>
<evidence type="ECO:0000313" key="2">
    <source>
        <dbReference type="Proteomes" id="UP000288012"/>
    </source>
</evidence>
<dbReference type="Gene3D" id="3.40.50.1240">
    <property type="entry name" value="Phosphoglycerate mutase-like"/>
    <property type="match status" value="1"/>
</dbReference>
<dbReference type="CDD" id="cd07067">
    <property type="entry name" value="HP_PGM_like"/>
    <property type="match status" value="1"/>
</dbReference>
<evidence type="ECO:0000313" key="1">
    <source>
        <dbReference type="EMBL" id="RUQ81571.1"/>
    </source>
</evidence>
<gene>
    <name evidence="1" type="ORF">EKM59_10320</name>
</gene>
<dbReference type="InterPro" id="IPR001345">
    <property type="entry name" value="PG/BPGM_mutase_AS"/>
</dbReference>
<comment type="caution">
    <text evidence="1">The sequence shown here is derived from an EMBL/GenBank/DDBJ whole genome shotgun (WGS) entry which is preliminary data.</text>
</comment>
<dbReference type="AlphaFoldDB" id="A0A3S0WQR2"/>
<dbReference type="EMBL" id="RZGR01000038">
    <property type="protein sequence ID" value="RUQ81571.1"/>
    <property type="molecule type" value="Genomic_DNA"/>
</dbReference>
<dbReference type="RefSeq" id="WP_126954665.1">
    <property type="nucleotide sequence ID" value="NZ_RZGR01000038.1"/>
</dbReference>
<dbReference type="SUPFAM" id="SSF53254">
    <property type="entry name" value="Phosphoglycerate mutase-like"/>
    <property type="match status" value="1"/>
</dbReference>
<dbReference type="InterPro" id="IPR013078">
    <property type="entry name" value="His_Pase_superF_clade-1"/>
</dbReference>
<accession>A0A3S0WQR2</accession>